<evidence type="ECO:0000313" key="3">
    <source>
        <dbReference type="Proteomes" id="UP000801492"/>
    </source>
</evidence>
<organism evidence="2 3">
    <name type="scientific">Ignelater luminosus</name>
    <name type="common">Cucubano</name>
    <name type="synonym">Pyrophorus luminosus</name>
    <dbReference type="NCBI Taxonomy" id="2038154"/>
    <lineage>
        <taxon>Eukaryota</taxon>
        <taxon>Metazoa</taxon>
        <taxon>Ecdysozoa</taxon>
        <taxon>Arthropoda</taxon>
        <taxon>Hexapoda</taxon>
        <taxon>Insecta</taxon>
        <taxon>Pterygota</taxon>
        <taxon>Neoptera</taxon>
        <taxon>Endopterygota</taxon>
        <taxon>Coleoptera</taxon>
        <taxon>Polyphaga</taxon>
        <taxon>Elateriformia</taxon>
        <taxon>Elateroidea</taxon>
        <taxon>Elateridae</taxon>
        <taxon>Agrypninae</taxon>
        <taxon>Pyrophorini</taxon>
        <taxon>Ignelater</taxon>
    </lineage>
</organism>
<comment type="caution">
    <text evidence="2">The sequence shown here is derived from an EMBL/GenBank/DDBJ whole genome shotgun (WGS) entry which is preliminary data.</text>
</comment>
<evidence type="ECO:0000313" key="2">
    <source>
        <dbReference type="EMBL" id="KAF2892621.1"/>
    </source>
</evidence>
<keyword evidence="1" id="KW-0175">Coiled coil</keyword>
<name>A0A8K0GBB8_IGNLU</name>
<dbReference type="EMBL" id="VTPC01008644">
    <property type="protein sequence ID" value="KAF2892621.1"/>
    <property type="molecule type" value="Genomic_DNA"/>
</dbReference>
<dbReference type="OrthoDB" id="6775061at2759"/>
<sequence length="138" mass="16376">MEQKIEVLQKELTETKKNMEIKERLKKAEEQIENQDERIKALERETGKRNSEIQQAYRLEEKAAVLRSDRLILIEFTSPQKRIEVIRKAKHVKGSKIWISENYLKPVQEAKRQLLPYLKTAREEGHKAKIIHDKSSDK</sequence>
<feature type="coiled-coil region" evidence="1">
    <location>
        <begin position="5"/>
        <end position="45"/>
    </location>
</feature>
<proteinExistence type="predicted"/>
<reference evidence="2" key="1">
    <citation type="submission" date="2019-08" db="EMBL/GenBank/DDBJ databases">
        <title>The genome of the North American firefly Photinus pyralis.</title>
        <authorList>
            <consortium name="Photinus pyralis genome working group"/>
            <person name="Fallon T.R."/>
            <person name="Sander Lower S.E."/>
            <person name="Weng J.-K."/>
        </authorList>
    </citation>
    <scope>NUCLEOTIDE SEQUENCE</scope>
    <source>
        <strain evidence="2">TRF0915ILg1</strain>
        <tissue evidence="2">Whole body</tissue>
    </source>
</reference>
<dbReference type="AlphaFoldDB" id="A0A8K0GBB8"/>
<protein>
    <submittedName>
        <fullName evidence="2">Uncharacterized protein</fullName>
    </submittedName>
</protein>
<gene>
    <name evidence="2" type="ORF">ILUMI_13555</name>
</gene>
<accession>A0A8K0GBB8</accession>
<dbReference type="Proteomes" id="UP000801492">
    <property type="component" value="Unassembled WGS sequence"/>
</dbReference>
<evidence type="ECO:0000256" key="1">
    <source>
        <dbReference type="SAM" id="Coils"/>
    </source>
</evidence>
<keyword evidence="3" id="KW-1185">Reference proteome</keyword>